<dbReference type="InterPro" id="IPR052074">
    <property type="entry name" value="NonRcpt_TyrProt_Phosphatase"/>
</dbReference>
<dbReference type="SMART" id="SM00228">
    <property type="entry name" value="PDZ"/>
    <property type="match status" value="1"/>
</dbReference>
<dbReference type="InterPro" id="IPR036034">
    <property type="entry name" value="PDZ_sf"/>
</dbReference>
<feature type="region of interest" description="Disordered" evidence="1">
    <location>
        <begin position="61"/>
        <end position="82"/>
    </location>
</feature>
<keyword evidence="4" id="KW-1185">Reference proteome</keyword>
<feature type="region of interest" description="Disordered" evidence="1">
    <location>
        <begin position="137"/>
        <end position="183"/>
    </location>
</feature>
<dbReference type="PROSITE" id="PS50106">
    <property type="entry name" value="PDZ"/>
    <property type="match status" value="1"/>
</dbReference>
<evidence type="ECO:0000259" key="2">
    <source>
        <dbReference type="PROSITE" id="PS50106"/>
    </source>
</evidence>
<dbReference type="AlphaFoldDB" id="A0A7K5X910"/>
<dbReference type="InterPro" id="IPR001478">
    <property type="entry name" value="PDZ"/>
</dbReference>
<feature type="region of interest" description="Disordered" evidence="1">
    <location>
        <begin position="94"/>
        <end position="122"/>
    </location>
</feature>
<evidence type="ECO:0000256" key="1">
    <source>
        <dbReference type="SAM" id="MobiDB-lite"/>
    </source>
</evidence>
<proteinExistence type="predicted"/>
<organism evidence="3 4">
    <name type="scientific">Dromas ardeola</name>
    <dbReference type="NCBI Taxonomy" id="458190"/>
    <lineage>
        <taxon>Eukaryota</taxon>
        <taxon>Metazoa</taxon>
        <taxon>Chordata</taxon>
        <taxon>Craniata</taxon>
        <taxon>Vertebrata</taxon>
        <taxon>Euteleostomi</taxon>
        <taxon>Archelosauria</taxon>
        <taxon>Archosauria</taxon>
        <taxon>Dinosauria</taxon>
        <taxon>Saurischia</taxon>
        <taxon>Theropoda</taxon>
        <taxon>Coelurosauria</taxon>
        <taxon>Aves</taxon>
        <taxon>Neognathae</taxon>
        <taxon>Neoaves</taxon>
        <taxon>Charadriiformes</taxon>
        <taxon>Dromadidae</taxon>
        <taxon>Dromas</taxon>
    </lineage>
</organism>
<dbReference type="EMBL" id="VYZM01006834">
    <property type="protein sequence ID" value="NWU49893.1"/>
    <property type="molecule type" value="Genomic_DNA"/>
</dbReference>
<dbReference type="Gene3D" id="2.30.42.10">
    <property type="match status" value="1"/>
</dbReference>
<evidence type="ECO:0000313" key="4">
    <source>
        <dbReference type="Proteomes" id="UP000586671"/>
    </source>
</evidence>
<dbReference type="PANTHER" id="PTHR46900:SF4">
    <property type="entry name" value="FERM AND PDZ DOMAIN CONTAINING 2"/>
    <property type="match status" value="1"/>
</dbReference>
<dbReference type="SUPFAM" id="SSF50156">
    <property type="entry name" value="PDZ domain-like"/>
    <property type="match status" value="1"/>
</dbReference>
<reference evidence="3 4" key="1">
    <citation type="submission" date="2019-09" db="EMBL/GenBank/DDBJ databases">
        <title>Bird 10,000 Genomes (B10K) Project - Family phase.</title>
        <authorList>
            <person name="Zhang G."/>
        </authorList>
    </citation>
    <scope>NUCLEOTIDE SEQUENCE [LARGE SCALE GENOMIC DNA]</scope>
    <source>
        <strain evidence="3">B10K-DU-012-55</strain>
        <tissue evidence="3">Muscle</tissue>
    </source>
</reference>
<gene>
    <name evidence="3" type="primary">Mpdz_0</name>
    <name evidence="3" type="ORF">DROARD_R15191</name>
</gene>
<comment type="caution">
    <text evidence="3">The sequence shown here is derived from an EMBL/GenBank/DDBJ whole genome shotgun (WGS) entry which is preliminary data.</text>
</comment>
<feature type="non-terminal residue" evidence="3">
    <location>
        <position position="1"/>
    </location>
</feature>
<sequence>SPDSIADLDGRLQVGDILLKVNETFVSGLPRQTVIDLLRKARGTVQLTVCRSGALHWAYSGNQSNSVSSPTNTEAKPDSAAGSLRAHPVFTFKEEEESNQMCTKDPESTHNSPPQGQLAGQDYKDIITNVSDRSQKYGECEGCRRESQQSESDGWNNDDDDMPHRISVLPRSNHAKTSLVSLT</sequence>
<dbReference type="Proteomes" id="UP000586671">
    <property type="component" value="Unassembled WGS sequence"/>
</dbReference>
<feature type="compositionally biased region" description="Basic and acidic residues" evidence="1">
    <location>
        <begin position="137"/>
        <end position="148"/>
    </location>
</feature>
<feature type="compositionally biased region" description="Polar residues" evidence="1">
    <location>
        <begin position="61"/>
        <end position="74"/>
    </location>
</feature>
<dbReference type="Pfam" id="PF00595">
    <property type="entry name" value="PDZ"/>
    <property type="match status" value="1"/>
</dbReference>
<protein>
    <submittedName>
        <fullName evidence="3">MPDZ protein</fullName>
    </submittedName>
</protein>
<evidence type="ECO:0000313" key="3">
    <source>
        <dbReference type="EMBL" id="NWU49893.1"/>
    </source>
</evidence>
<feature type="non-terminal residue" evidence="3">
    <location>
        <position position="183"/>
    </location>
</feature>
<name>A0A7K5X910_9CHAR</name>
<dbReference type="PANTHER" id="PTHR46900">
    <property type="entry name" value="TYROSINE-PROTEIN PHOSPHATASE NON-RECEPTOR TYPE 13"/>
    <property type="match status" value="1"/>
</dbReference>
<feature type="domain" description="PDZ" evidence="2">
    <location>
        <begin position="1"/>
        <end position="53"/>
    </location>
</feature>
<accession>A0A7K5X910</accession>